<evidence type="ECO:0000313" key="1">
    <source>
        <dbReference type="EMBL" id="KAJ8646062.1"/>
    </source>
</evidence>
<reference evidence="1 2" key="1">
    <citation type="journal article" date="2022" name="Hortic Res">
        <title>A haplotype resolved chromosomal level avocado genome allows analysis of novel avocado genes.</title>
        <authorList>
            <person name="Nath O."/>
            <person name="Fletcher S.J."/>
            <person name="Hayward A."/>
            <person name="Shaw L.M."/>
            <person name="Masouleh A.K."/>
            <person name="Furtado A."/>
            <person name="Henry R.J."/>
            <person name="Mitter N."/>
        </authorList>
    </citation>
    <scope>NUCLEOTIDE SEQUENCE [LARGE SCALE GENOMIC DNA]</scope>
    <source>
        <strain evidence="2">cv. Hass</strain>
    </source>
</reference>
<gene>
    <name evidence="1" type="ORF">MRB53_007810</name>
</gene>
<sequence length="649" mass="73424">MSTTATNIFKTLISAANGFIFHSNSSHNPRFYQYLFLSPHLQFPLQFLNSLFKTHNQNPITLPTAFVDFSEFNHQLYPVIYESLLGILPPNGYFEFSQMVCDNGVRTNKKPHNPTSIISSYIFHGKPNKAFDVFLELCNSNRNVDPGICNSLLAALSSNGYLEFAKNVFDTMLLRRISLNTVGLGVFMGALCRVSELENILSFLDKMKQRLEGIYGSVIAFSIIDGLCRVSKVDYASQALEELRIRDFKPDFIAYRVVIEGFRLMNRIDEVEKLKKRKRKLGVAPRMNEYKEIVFGLISERRLREATEFGEAIIDGNFPVDDELINALIGSVSEVCPDSAVSFCRYMIKMERFPTLLAMRNLSMNLCMNGKTDEMWDVFQLLLSADYFSDVESYNVMVSFLCKAGRVKEAYSVLKQMRKKGITPDIFSYNSMMEACCGEDLLRPAKKLWDEMFVYGCRGNLQTYNMLIQKFSETGEVEEAQHLFHHMLEKGVEPDTVTYTSLIKGLCREAKINAALEIFNKSMEQDIVIGGSTLNALIFSLCKEGNFHVASKVLRGLPPSDIDNTNSHVVLLKSLADAGEMKMAIEHSEWIRDTSPGKLPAISAELVASLSSALNSEPILQLLQVMRERGLVSKNDPWIDLCKESFSWS</sequence>
<protein>
    <submittedName>
        <fullName evidence="1">Uncharacterized protein</fullName>
    </submittedName>
</protein>
<dbReference type="Proteomes" id="UP001234297">
    <property type="component" value="Chromosome 2"/>
</dbReference>
<comment type="caution">
    <text evidence="1">The sequence shown here is derived from an EMBL/GenBank/DDBJ whole genome shotgun (WGS) entry which is preliminary data.</text>
</comment>
<accession>A0ACC2MJY5</accession>
<organism evidence="1 2">
    <name type="scientific">Persea americana</name>
    <name type="common">Avocado</name>
    <dbReference type="NCBI Taxonomy" id="3435"/>
    <lineage>
        <taxon>Eukaryota</taxon>
        <taxon>Viridiplantae</taxon>
        <taxon>Streptophyta</taxon>
        <taxon>Embryophyta</taxon>
        <taxon>Tracheophyta</taxon>
        <taxon>Spermatophyta</taxon>
        <taxon>Magnoliopsida</taxon>
        <taxon>Magnoliidae</taxon>
        <taxon>Laurales</taxon>
        <taxon>Lauraceae</taxon>
        <taxon>Persea</taxon>
    </lineage>
</organism>
<evidence type="ECO:0000313" key="2">
    <source>
        <dbReference type="Proteomes" id="UP001234297"/>
    </source>
</evidence>
<proteinExistence type="predicted"/>
<name>A0ACC2MJY5_PERAE</name>
<dbReference type="EMBL" id="CM056810">
    <property type="protein sequence ID" value="KAJ8646062.1"/>
    <property type="molecule type" value="Genomic_DNA"/>
</dbReference>
<keyword evidence="2" id="KW-1185">Reference proteome</keyword>